<reference evidence="1" key="2">
    <citation type="submission" date="2012-05" db="EMBL/GenBank/DDBJ databases">
        <title>Annotation of the Genome Sequence of Fusarium oxysporum HDV247.</title>
        <authorList>
            <consortium name="The Broad Institute Genomics Platform"/>
            <person name="Ma L.-J."/>
            <person name="Corby-Kistler H."/>
            <person name="Broz K."/>
            <person name="Gale L.R."/>
            <person name="Jonkers W."/>
            <person name="O'Donnell K."/>
            <person name="Ploetz R."/>
            <person name="Steinberg C."/>
            <person name="Schwartz D.C."/>
            <person name="VanEtten H."/>
            <person name="Zhou S."/>
            <person name="Young S.K."/>
            <person name="Zeng Q."/>
            <person name="Gargeya S."/>
            <person name="Fitzgerald M."/>
            <person name="Abouelleil A."/>
            <person name="Alvarado L."/>
            <person name="Chapman S.B."/>
            <person name="Gainer-Dewar J."/>
            <person name="Goldberg J."/>
            <person name="Griggs A."/>
            <person name="Gujja S."/>
            <person name="Hansen M."/>
            <person name="Howarth C."/>
            <person name="Imamovic A."/>
            <person name="Ireland A."/>
            <person name="Larimer J."/>
            <person name="McCowan C."/>
            <person name="Murphy C."/>
            <person name="Pearson M."/>
            <person name="Poon T.W."/>
            <person name="Priest M."/>
            <person name="Roberts A."/>
            <person name="Saif S."/>
            <person name="Shea T."/>
            <person name="Sykes S."/>
            <person name="Wortman J."/>
            <person name="Nusbaum C."/>
            <person name="Birren B."/>
        </authorList>
    </citation>
    <scope>NUCLEOTIDE SEQUENCE</scope>
    <source>
        <strain evidence="1">HDV247</strain>
    </source>
</reference>
<proteinExistence type="predicted"/>
<dbReference type="EMBL" id="JH650971">
    <property type="protein sequence ID" value="EXA44067.1"/>
    <property type="molecule type" value="Genomic_DNA"/>
</dbReference>
<dbReference type="AlphaFoldDB" id="W9PP44"/>
<reference evidence="1" key="1">
    <citation type="submission" date="2011-10" db="EMBL/GenBank/DDBJ databases">
        <title>The Genome Sequence of Fusarium oxysporum HDV247.</title>
        <authorList>
            <consortium name="The Broad Institute Genome Sequencing Platform"/>
            <person name="Ma L.-J."/>
            <person name="Gale L.R."/>
            <person name="Schwartz D.C."/>
            <person name="Zhou S."/>
            <person name="Corby-Kistler H."/>
            <person name="Young S.K."/>
            <person name="Zeng Q."/>
            <person name="Gargeya S."/>
            <person name="Fitzgerald M."/>
            <person name="Haas B."/>
            <person name="Abouelleil A."/>
            <person name="Alvarado L."/>
            <person name="Arachchi H.M."/>
            <person name="Berlin A."/>
            <person name="Brown A."/>
            <person name="Chapman S.B."/>
            <person name="Chen Z."/>
            <person name="Dunbar C."/>
            <person name="Freedman E."/>
            <person name="Gearin G."/>
            <person name="Goldberg J."/>
            <person name="Griggs A."/>
            <person name="Gujja S."/>
            <person name="Heiman D."/>
            <person name="Howarth C."/>
            <person name="Larson L."/>
            <person name="Lui A."/>
            <person name="MacDonald P.J.P."/>
            <person name="Montmayeur A."/>
            <person name="Murphy C."/>
            <person name="Neiman D."/>
            <person name="Pearson M."/>
            <person name="Priest M."/>
            <person name="Roberts A."/>
            <person name="Saif S."/>
            <person name="Shea T."/>
            <person name="Shenoy N."/>
            <person name="Sisk P."/>
            <person name="Stolte C."/>
            <person name="Sykes S."/>
            <person name="Wortman J."/>
            <person name="Nusbaum C."/>
            <person name="Birren B."/>
        </authorList>
    </citation>
    <scope>NUCLEOTIDE SEQUENCE [LARGE SCALE GENOMIC DNA]</scope>
    <source>
        <strain evidence="1">HDV247</strain>
    </source>
</reference>
<gene>
    <name evidence="1" type="ORF">FOVG_05572</name>
</gene>
<name>W9PP44_FUSOX</name>
<protein>
    <submittedName>
        <fullName evidence="1">Uncharacterized protein</fullName>
    </submittedName>
</protein>
<accession>W9PP44</accession>
<dbReference type="Proteomes" id="UP000030751">
    <property type="component" value="Unassembled WGS sequence"/>
</dbReference>
<organism evidence="1">
    <name type="scientific">Fusarium oxysporum f. sp. pisi HDV247</name>
    <dbReference type="NCBI Taxonomy" id="1080344"/>
    <lineage>
        <taxon>Eukaryota</taxon>
        <taxon>Fungi</taxon>
        <taxon>Dikarya</taxon>
        <taxon>Ascomycota</taxon>
        <taxon>Pezizomycotina</taxon>
        <taxon>Sordariomycetes</taxon>
        <taxon>Hypocreomycetidae</taxon>
        <taxon>Hypocreales</taxon>
        <taxon>Nectriaceae</taxon>
        <taxon>Fusarium</taxon>
        <taxon>Fusarium oxysporum species complex</taxon>
    </lineage>
</organism>
<dbReference type="HOGENOM" id="CLU_2722302_0_0_1"/>
<evidence type="ECO:0000313" key="1">
    <source>
        <dbReference type="EMBL" id="EXA44067.1"/>
    </source>
</evidence>
<sequence>MLADAAGDRKFPIRFLLNRGSILIYVKEYCSNMFTKRLDGVLLQFVELIQVNDTSTYGDILNEVDRVECIRESKSILFGLKCPVLHK</sequence>